<keyword evidence="2" id="KW-1185">Reference proteome</keyword>
<proteinExistence type="predicted"/>
<dbReference type="EMBL" id="JBGFTU010000014">
    <property type="protein sequence ID" value="MEZ0165727.1"/>
    <property type="molecule type" value="Genomic_DNA"/>
</dbReference>
<protein>
    <submittedName>
        <fullName evidence="1">Uncharacterized protein</fullName>
    </submittedName>
</protein>
<evidence type="ECO:0000313" key="1">
    <source>
        <dbReference type="EMBL" id="MEZ0165727.1"/>
    </source>
</evidence>
<gene>
    <name evidence="1" type="ORF">AB2L27_13280</name>
</gene>
<dbReference type="Proteomes" id="UP001565927">
    <property type="component" value="Unassembled WGS sequence"/>
</dbReference>
<organism evidence="1 2">
    <name type="scientific">Kineococcus halophytocola</name>
    <dbReference type="NCBI Taxonomy" id="3234027"/>
    <lineage>
        <taxon>Bacteria</taxon>
        <taxon>Bacillati</taxon>
        <taxon>Actinomycetota</taxon>
        <taxon>Actinomycetes</taxon>
        <taxon>Kineosporiales</taxon>
        <taxon>Kineosporiaceae</taxon>
        <taxon>Kineococcus</taxon>
    </lineage>
</organism>
<name>A0ABV4H4H6_9ACTN</name>
<accession>A0ABV4H4H6</accession>
<comment type="caution">
    <text evidence="1">The sequence shown here is derived from an EMBL/GenBank/DDBJ whole genome shotgun (WGS) entry which is preliminary data.</text>
</comment>
<evidence type="ECO:0000313" key="2">
    <source>
        <dbReference type="Proteomes" id="UP001565927"/>
    </source>
</evidence>
<sequence length="57" mass="6045">MPTRLSTRVDSRAAAGHVVLLLCTGRDALGDRDRVREAEIVGELLRCRVDGVVGVGG</sequence>
<reference evidence="1 2" key="1">
    <citation type="submission" date="2024-07" db="EMBL/GenBank/DDBJ databases">
        <authorList>
            <person name="Thanompreechachai J."/>
            <person name="Duangmal K."/>
        </authorList>
    </citation>
    <scope>NUCLEOTIDE SEQUENCE [LARGE SCALE GENOMIC DNA]</scope>
    <source>
        <strain evidence="1 2">LSe6-4</strain>
    </source>
</reference>
<dbReference type="RefSeq" id="WP_370441951.1">
    <property type="nucleotide sequence ID" value="NZ_JBGFTU010000014.1"/>
</dbReference>